<evidence type="ECO:0000313" key="2">
    <source>
        <dbReference type="Proteomes" id="UP000308267"/>
    </source>
</evidence>
<accession>A0A4S2KQJ1</accession>
<dbReference type="Proteomes" id="UP000308267">
    <property type="component" value="Unassembled WGS sequence"/>
</dbReference>
<organism evidence="1 2">
    <name type="scientific">Opisthorchis felineus</name>
    <dbReference type="NCBI Taxonomy" id="147828"/>
    <lineage>
        <taxon>Eukaryota</taxon>
        <taxon>Metazoa</taxon>
        <taxon>Spiralia</taxon>
        <taxon>Lophotrochozoa</taxon>
        <taxon>Platyhelminthes</taxon>
        <taxon>Trematoda</taxon>
        <taxon>Digenea</taxon>
        <taxon>Opisthorchiida</taxon>
        <taxon>Opisthorchiata</taxon>
        <taxon>Opisthorchiidae</taxon>
        <taxon>Opisthorchis</taxon>
    </lineage>
</organism>
<name>A0A4S2KQJ1_OPIFE</name>
<reference evidence="1 2" key="1">
    <citation type="journal article" date="2019" name="BMC Genomics">
        <title>New insights from Opisthorchis felineus genome: update on genomics of the epidemiologically important liver flukes.</title>
        <authorList>
            <person name="Ershov N.I."/>
            <person name="Mordvinov V.A."/>
            <person name="Prokhortchouk E.B."/>
            <person name="Pakharukova M.Y."/>
            <person name="Gunbin K.V."/>
            <person name="Ustyantsev K."/>
            <person name="Genaev M.A."/>
            <person name="Blinov A.G."/>
            <person name="Mazur A."/>
            <person name="Boulygina E."/>
            <person name="Tsygankova S."/>
            <person name="Khrameeva E."/>
            <person name="Chekanov N."/>
            <person name="Fan G."/>
            <person name="Xiao A."/>
            <person name="Zhang H."/>
            <person name="Xu X."/>
            <person name="Yang H."/>
            <person name="Solovyev V."/>
            <person name="Lee S.M."/>
            <person name="Liu X."/>
            <person name="Afonnikov D.A."/>
            <person name="Skryabin K.G."/>
        </authorList>
    </citation>
    <scope>NUCLEOTIDE SEQUENCE [LARGE SCALE GENOMIC DNA]</scope>
    <source>
        <strain evidence="1">AK-0245</strain>
        <tissue evidence="1">Whole organism</tissue>
    </source>
</reference>
<keyword evidence="2" id="KW-1185">Reference proteome</keyword>
<dbReference type="AlphaFoldDB" id="A0A4S2KQJ1"/>
<evidence type="ECO:0000313" key="1">
    <source>
        <dbReference type="EMBL" id="TGZ52142.1"/>
    </source>
</evidence>
<sequence>MNVKKAKEVILLCLVSAILCISRFICPLANVVSHLSLCSIRTSPICCSSSGCFPFVMCVFHPHELQICCALSMTTELRHLNSAFQWSADKLCWCWSFVHPIQLVLFRPCAADRSRSRQLWTK</sequence>
<comment type="caution">
    <text evidence="1">The sequence shown here is derived from an EMBL/GenBank/DDBJ whole genome shotgun (WGS) entry which is preliminary data.</text>
</comment>
<dbReference type="EMBL" id="SJOL01010112">
    <property type="protein sequence ID" value="TGZ52142.1"/>
    <property type="molecule type" value="Genomic_DNA"/>
</dbReference>
<protein>
    <submittedName>
        <fullName evidence="1">Uncharacterized protein</fullName>
    </submittedName>
</protein>
<gene>
    <name evidence="1" type="ORF">CRM22_010688</name>
</gene>
<proteinExistence type="predicted"/>